<dbReference type="EMBL" id="JACKWZ010000397">
    <property type="protein sequence ID" value="KAF9408225.1"/>
    <property type="molecule type" value="Genomic_DNA"/>
</dbReference>
<reference evidence="1" key="1">
    <citation type="submission" date="2020-08" db="EMBL/GenBank/DDBJ databases">
        <title>Spodoptera exigua strain:BAW_Kor-Di-RS1 Genome sequencing and assembly.</title>
        <authorList>
            <person name="Kim J."/>
            <person name="Nam H.Y."/>
            <person name="Kwon M."/>
            <person name="Choi J.H."/>
            <person name="Cho S.R."/>
            <person name="Kim G.-H."/>
        </authorList>
    </citation>
    <scope>NUCLEOTIDE SEQUENCE</scope>
    <source>
        <strain evidence="1">BAW_Kor-Di-RS1</strain>
        <tissue evidence="1">Whole-body</tissue>
    </source>
</reference>
<protein>
    <recommendedName>
        <fullName evidence="3">Ommochrome-binding protein-like</fullName>
    </recommendedName>
</protein>
<dbReference type="AlphaFoldDB" id="A0A835L413"/>
<comment type="caution">
    <text evidence="1">The sequence shown here is derived from an EMBL/GenBank/DDBJ whole genome shotgun (WGS) entry which is preliminary data.</text>
</comment>
<sequence length="319" mass="36191">MSMNVSDKFHFESVVLNEKSNDSAMIIFIFLLAVTAAVDVEVATEPPCPSCLLMNTTCYNMTYLFDLDAPFRKQVVITKMDLLRSKNMLYFSFEPAFEDEEYYKTGFVSLEDLSFHGIITGSQILNLGTFDIDQANEQIYFGGSDGIFVLDTNNNQMASYSSRGDTITNVFYKNQVYFVRYEEKGITVKQGNYFNNILEYWTVKKFVVVEKDTVNVIVFLSNLGLFVSKGKVVHRLSKNAYFRGLAVDLDGDVYAWWIDGIYKVTLSKDIIHSRIVKVTNLPLIGAMAFDNHNNIIIASDKSLYLMEKTGHSCGVVKTE</sequence>
<keyword evidence="2" id="KW-1185">Reference proteome</keyword>
<proteinExistence type="predicted"/>
<dbReference type="SUPFAM" id="SSF101898">
    <property type="entry name" value="NHL repeat"/>
    <property type="match status" value="1"/>
</dbReference>
<gene>
    <name evidence="1" type="ORF">HW555_012013</name>
</gene>
<evidence type="ECO:0000313" key="1">
    <source>
        <dbReference type="EMBL" id="KAF9408225.1"/>
    </source>
</evidence>
<accession>A0A835L413</accession>
<dbReference type="Proteomes" id="UP000648187">
    <property type="component" value="Unassembled WGS sequence"/>
</dbReference>
<evidence type="ECO:0008006" key="3">
    <source>
        <dbReference type="Google" id="ProtNLM"/>
    </source>
</evidence>
<evidence type="ECO:0000313" key="2">
    <source>
        <dbReference type="Proteomes" id="UP000648187"/>
    </source>
</evidence>
<name>A0A835L413_SPOEX</name>
<organism evidence="1 2">
    <name type="scientific">Spodoptera exigua</name>
    <name type="common">Beet armyworm</name>
    <name type="synonym">Noctua fulgens</name>
    <dbReference type="NCBI Taxonomy" id="7107"/>
    <lineage>
        <taxon>Eukaryota</taxon>
        <taxon>Metazoa</taxon>
        <taxon>Ecdysozoa</taxon>
        <taxon>Arthropoda</taxon>
        <taxon>Hexapoda</taxon>
        <taxon>Insecta</taxon>
        <taxon>Pterygota</taxon>
        <taxon>Neoptera</taxon>
        <taxon>Endopterygota</taxon>
        <taxon>Lepidoptera</taxon>
        <taxon>Glossata</taxon>
        <taxon>Ditrysia</taxon>
        <taxon>Noctuoidea</taxon>
        <taxon>Noctuidae</taxon>
        <taxon>Amphipyrinae</taxon>
        <taxon>Spodoptera</taxon>
    </lineage>
</organism>